<dbReference type="InterPro" id="IPR021109">
    <property type="entry name" value="Peptidase_aspartic_dom_sf"/>
</dbReference>
<reference evidence="2 3" key="1">
    <citation type="submission" date="2020-09" db="EMBL/GenBank/DDBJ databases">
        <title>De no assembly of potato wild relative species, Solanum commersonii.</title>
        <authorList>
            <person name="Cho K."/>
        </authorList>
    </citation>
    <scope>NUCLEOTIDE SEQUENCE [LARGE SCALE GENOMIC DNA]</scope>
    <source>
        <strain evidence="2">LZ3.2</strain>
        <tissue evidence="2">Leaf</tissue>
    </source>
</reference>
<keyword evidence="1" id="KW-1133">Transmembrane helix</keyword>
<name>A0A9J5WVR5_SOLCO</name>
<gene>
    <name evidence="2" type="ORF">H5410_050050</name>
</gene>
<dbReference type="Proteomes" id="UP000824120">
    <property type="component" value="Chromosome 10"/>
</dbReference>
<evidence type="ECO:0000256" key="1">
    <source>
        <dbReference type="SAM" id="Phobius"/>
    </source>
</evidence>
<proteinExistence type="predicted"/>
<accession>A0A9J5WVR5</accession>
<feature type="non-terminal residue" evidence="2">
    <location>
        <position position="186"/>
    </location>
</feature>
<feature type="transmembrane region" description="Helical" evidence="1">
    <location>
        <begin position="72"/>
        <end position="98"/>
    </location>
</feature>
<keyword evidence="1" id="KW-0472">Membrane</keyword>
<dbReference type="SUPFAM" id="SSF50630">
    <property type="entry name" value="Acid proteases"/>
    <property type="match status" value="1"/>
</dbReference>
<comment type="caution">
    <text evidence="2">The sequence shown here is derived from an EMBL/GenBank/DDBJ whole genome shotgun (WGS) entry which is preliminary data.</text>
</comment>
<dbReference type="EMBL" id="JACXVP010000010">
    <property type="protein sequence ID" value="KAG5579423.1"/>
    <property type="molecule type" value="Genomic_DNA"/>
</dbReference>
<protein>
    <submittedName>
        <fullName evidence="2">Uncharacterized protein</fullName>
    </submittedName>
</protein>
<keyword evidence="3" id="KW-1185">Reference proteome</keyword>
<sequence length="186" mass="21188">FNEVIKTEEEYYSSGAARVFHLESLLPANHITRIDELVARDRARHARILLTITSGVINFPLNNSFDLNLVGYLSYLLPSNMCHMCIFYAFYTLYHILIESKSEITIKRIQIVKLNFYDIGNSTTATVISYSTPVCKCTRTKQCGYTLNYVDESRTTAYFLSDILHLDTILRTSLIASSSAPIIYFG</sequence>
<evidence type="ECO:0000313" key="3">
    <source>
        <dbReference type="Proteomes" id="UP000824120"/>
    </source>
</evidence>
<keyword evidence="1" id="KW-0812">Transmembrane</keyword>
<dbReference type="OrthoDB" id="2747330at2759"/>
<organism evidence="2 3">
    <name type="scientific">Solanum commersonii</name>
    <name type="common">Commerson's wild potato</name>
    <name type="synonym">Commerson's nightshade</name>
    <dbReference type="NCBI Taxonomy" id="4109"/>
    <lineage>
        <taxon>Eukaryota</taxon>
        <taxon>Viridiplantae</taxon>
        <taxon>Streptophyta</taxon>
        <taxon>Embryophyta</taxon>
        <taxon>Tracheophyta</taxon>
        <taxon>Spermatophyta</taxon>
        <taxon>Magnoliopsida</taxon>
        <taxon>eudicotyledons</taxon>
        <taxon>Gunneridae</taxon>
        <taxon>Pentapetalae</taxon>
        <taxon>asterids</taxon>
        <taxon>lamiids</taxon>
        <taxon>Solanales</taxon>
        <taxon>Solanaceae</taxon>
        <taxon>Solanoideae</taxon>
        <taxon>Solaneae</taxon>
        <taxon>Solanum</taxon>
    </lineage>
</organism>
<dbReference type="AlphaFoldDB" id="A0A9J5WVR5"/>
<evidence type="ECO:0000313" key="2">
    <source>
        <dbReference type="EMBL" id="KAG5579423.1"/>
    </source>
</evidence>